<organism evidence="2">
    <name type="scientific">Anguilla anguilla</name>
    <name type="common">European freshwater eel</name>
    <name type="synonym">Muraena anguilla</name>
    <dbReference type="NCBI Taxonomy" id="7936"/>
    <lineage>
        <taxon>Eukaryota</taxon>
        <taxon>Metazoa</taxon>
        <taxon>Chordata</taxon>
        <taxon>Craniata</taxon>
        <taxon>Vertebrata</taxon>
        <taxon>Euteleostomi</taxon>
        <taxon>Actinopterygii</taxon>
        <taxon>Neopterygii</taxon>
        <taxon>Teleostei</taxon>
        <taxon>Anguilliformes</taxon>
        <taxon>Anguillidae</taxon>
        <taxon>Anguilla</taxon>
    </lineage>
</organism>
<dbReference type="AlphaFoldDB" id="A0A0E9SZ62"/>
<sequence length="73" mass="8141">MVGHVWRRDAGDGAARQEEKRKAKEKVHGHGEGGLAGGWCRGQEEMETDDPLWRPLTGTAERRRCTNLNVNAT</sequence>
<reference evidence="2" key="2">
    <citation type="journal article" date="2015" name="Fish Shellfish Immunol.">
        <title>Early steps in the European eel (Anguilla anguilla)-Vibrio vulnificus interaction in the gills: Role of the RtxA13 toxin.</title>
        <authorList>
            <person name="Callol A."/>
            <person name="Pajuelo D."/>
            <person name="Ebbesson L."/>
            <person name="Teles M."/>
            <person name="MacKenzie S."/>
            <person name="Amaro C."/>
        </authorList>
    </citation>
    <scope>NUCLEOTIDE SEQUENCE</scope>
</reference>
<name>A0A0E9SZ62_ANGAN</name>
<feature type="region of interest" description="Disordered" evidence="1">
    <location>
        <begin position="1"/>
        <end position="43"/>
    </location>
</feature>
<reference evidence="2" key="1">
    <citation type="submission" date="2014-11" db="EMBL/GenBank/DDBJ databases">
        <authorList>
            <person name="Amaro Gonzalez C."/>
        </authorList>
    </citation>
    <scope>NUCLEOTIDE SEQUENCE</scope>
</reference>
<evidence type="ECO:0000256" key="1">
    <source>
        <dbReference type="SAM" id="MobiDB-lite"/>
    </source>
</evidence>
<evidence type="ECO:0000313" key="2">
    <source>
        <dbReference type="EMBL" id="JAH46611.1"/>
    </source>
</evidence>
<protein>
    <submittedName>
        <fullName evidence="2">Uncharacterized protein</fullName>
    </submittedName>
</protein>
<dbReference type="EMBL" id="GBXM01061966">
    <property type="protein sequence ID" value="JAH46611.1"/>
    <property type="molecule type" value="Transcribed_RNA"/>
</dbReference>
<proteinExistence type="predicted"/>
<accession>A0A0E9SZ62</accession>
<feature type="compositionally biased region" description="Basic and acidic residues" evidence="1">
    <location>
        <begin position="1"/>
        <end position="31"/>
    </location>
</feature>